<protein>
    <submittedName>
        <fullName evidence="2">Gamma-glutamylcyclotransferase</fullName>
    </submittedName>
</protein>
<dbReference type="CDD" id="cd06661">
    <property type="entry name" value="GGCT_like"/>
    <property type="match status" value="1"/>
</dbReference>
<dbReference type="InterPro" id="IPR036568">
    <property type="entry name" value="GGCT-like_sf"/>
</dbReference>
<name>A0ABX8E802_9SPHN</name>
<proteinExistence type="predicted"/>
<dbReference type="SUPFAM" id="SSF110857">
    <property type="entry name" value="Gamma-glutamyl cyclotransferase-like"/>
    <property type="match status" value="1"/>
</dbReference>
<gene>
    <name evidence="2" type="ORF">HT578_15545</name>
</gene>
<dbReference type="RefSeq" id="WP_213500616.1">
    <property type="nucleotide sequence ID" value="NZ_CP054856.1"/>
</dbReference>
<dbReference type="Gene3D" id="3.10.490.10">
    <property type="entry name" value="Gamma-glutamyl cyclotransferase-like"/>
    <property type="match status" value="1"/>
</dbReference>
<evidence type="ECO:0000313" key="3">
    <source>
        <dbReference type="Proteomes" id="UP000677126"/>
    </source>
</evidence>
<dbReference type="Proteomes" id="UP000677126">
    <property type="component" value="Chromosome"/>
</dbReference>
<keyword evidence="3" id="KW-1185">Reference proteome</keyword>
<feature type="domain" description="Gamma-glutamylcyclotransferase AIG2-like" evidence="1">
    <location>
        <begin position="7"/>
        <end position="134"/>
    </location>
</feature>
<reference evidence="2 3" key="1">
    <citation type="journal article" date="2021" name="Int. J. Syst. Evol. Microbiol.">
        <title>Novosphingobium decolorationis sp. nov., an aniline blue-decolourizing bacterium isolated from East Pacific sediment.</title>
        <authorList>
            <person name="Chen X."/>
            <person name="Dong B."/>
            <person name="Chen T."/>
            <person name="Ren N."/>
            <person name="Wang J."/>
            <person name="Xu Y."/>
            <person name="Yang J."/>
            <person name="Zhu S."/>
            <person name="Chen J."/>
        </authorList>
    </citation>
    <scope>NUCLEOTIDE SEQUENCE [LARGE SCALE GENOMIC DNA]</scope>
    <source>
        <strain evidence="2 3">502str22</strain>
    </source>
</reference>
<dbReference type="EMBL" id="CP054856">
    <property type="protein sequence ID" value="QVM84913.1"/>
    <property type="molecule type" value="Genomic_DNA"/>
</dbReference>
<dbReference type="InterPro" id="IPR013024">
    <property type="entry name" value="GGCT-like"/>
</dbReference>
<accession>A0ABX8E802</accession>
<evidence type="ECO:0000313" key="2">
    <source>
        <dbReference type="EMBL" id="QVM84913.1"/>
    </source>
</evidence>
<evidence type="ECO:0000259" key="1">
    <source>
        <dbReference type="Pfam" id="PF06094"/>
    </source>
</evidence>
<dbReference type="InterPro" id="IPR009288">
    <property type="entry name" value="AIG2-like_dom"/>
</dbReference>
<dbReference type="Pfam" id="PF06094">
    <property type="entry name" value="GGACT"/>
    <property type="match status" value="1"/>
</dbReference>
<sequence>MNAPRRFFFYGTLLAGMETALTRRIHAHLRVLGPAQVRGRLVAIPDPDGWYPVLLPGEGRVAGMLYAARPSFSRAMLSELDAYEGCSPRTHGAGEYRRAAIGARLDDGRCRAAQAYRYARPLPRGSLELPGGDFARWLVDTGASSFRQA</sequence>
<organism evidence="2 3">
    <name type="scientific">Novosphingobium decolorationis</name>
    <dbReference type="NCBI Taxonomy" id="2698673"/>
    <lineage>
        <taxon>Bacteria</taxon>
        <taxon>Pseudomonadati</taxon>
        <taxon>Pseudomonadota</taxon>
        <taxon>Alphaproteobacteria</taxon>
        <taxon>Sphingomonadales</taxon>
        <taxon>Sphingomonadaceae</taxon>
        <taxon>Novosphingobium</taxon>
    </lineage>
</organism>